<dbReference type="InterPro" id="IPR029063">
    <property type="entry name" value="SAM-dependent_MTases_sf"/>
</dbReference>
<keyword evidence="3" id="KW-1185">Reference proteome</keyword>
<organism evidence="2 3">
    <name type="scientific">Rhizocola hellebori</name>
    <dbReference type="NCBI Taxonomy" id="1392758"/>
    <lineage>
        <taxon>Bacteria</taxon>
        <taxon>Bacillati</taxon>
        <taxon>Actinomycetota</taxon>
        <taxon>Actinomycetes</taxon>
        <taxon>Micromonosporales</taxon>
        <taxon>Micromonosporaceae</taxon>
        <taxon>Rhizocola</taxon>
    </lineage>
</organism>
<evidence type="ECO:0000313" key="3">
    <source>
        <dbReference type="Proteomes" id="UP000612899"/>
    </source>
</evidence>
<dbReference type="InterPro" id="IPR013216">
    <property type="entry name" value="Methyltransf_11"/>
</dbReference>
<dbReference type="EMBL" id="BONY01000011">
    <property type="protein sequence ID" value="GIH04242.1"/>
    <property type="molecule type" value="Genomic_DNA"/>
</dbReference>
<reference evidence="2" key="1">
    <citation type="submission" date="2021-01" db="EMBL/GenBank/DDBJ databases">
        <title>Whole genome shotgun sequence of Rhizocola hellebori NBRC 109834.</title>
        <authorList>
            <person name="Komaki H."/>
            <person name="Tamura T."/>
        </authorList>
    </citation>
    <scope>NUCLEOTIDE SEQUENCE</scope>
    <source>
        <strain evidence="2">NBRC 109834</strain>
    </source>
</reference>
<dbReference type="GO" id="GO:0008757">
    <property type="term" value="F:S-adenosylmethionine-dependent methyltransferase activity"/>
    <property type="evidence" value="ECO:0007669"/>
    <property type="project" value="InterPro"/>
</dbReference>
<protein>
    <recommendedName>
        <fullName evidence="1">Methyltransferase type 11 domain-containing protein</fullName>
    </recommendedName>
</protein>
<name>A0A8J3VFL3_9ACTN</name>
<comment type="caution">
    <text evidence="2">The sequence shown here is derived from an EMBL/GenBank/DDBJ whole genome shotgun (WGS) entry which is preliminary data.</text>
</comment>
<accession>A0A8J3VFL3</accession>
<sequence length="250" mass="25844">MTSRYDTGPAWAAGPERVYRRLAAAALDLLPGNLRGAVVVDAGAGTGAAASELRGRGARTIALDTSASMLRLAPPPAVVGDICRMPLRTNAADACVACLVLSHVDRPQAALAELARVARRSVVATAFPAGAEHPVKQAADAVLADWGYRAPDWYTKLKREGEGRVGDPGKLATLARQAGLAAEVVAVRVGLDDLDAPALAGWRLGMAAVATWLATLPPATADLVRAQTIAALQPIPAPPLPLLILTARPK</sequence>
<dbReference type="Pfam" id="PF08241">
    <property type="entry name" value="Methyltransf_11"/>
    <property type="match status" value="1"/>
</dbReference>
<gene>
    <name evidence="2" type="ORF">Rhe02_23090</name>
</gene>
<dbReference type="RefSeq" id="WP_203908119.1">
    <property type="nucleotide sequence ID" value="NZ_BONY01000011.1"/>
</dbReference>
<evidence type="ECO:0000259" key="1">
    <source>
        <dbReference type="Pfam" id="PF08241"/>
    </source>
</evidence>
<dbReference type="Proteomes" id="UP000612899">
    <property type="component" value="Unassembled WGS sequence"/>
</dbReference>
<proteinExistence type="predicted"/>
<dbReference type="SUPFAM" id="SSF53335">
    <property type="entry name" value="S-adenosyl-L-methionine-dependent methyltransferases"/>
    <property type="match status" value="1"/>
</dbReference>
<evidence type="ECO:0000313" key="2">
    <source>
        <dbReference type="EMBL" id="GIH04242.1"/>
    </source>
</evidence>
<dbReference type="Gene3D" id="3.40.50.150">
    <property type="entry name" value="Vaccinia Virus protein VP39"/>
    <property type="match status" value="1"/>
</dbReference>
<dbReference type="AlphaFoldDB" id="A0A8J3VFL3"/>
<feature type="domain" description="Methyltransferase type 11" evidence="1">
    <location>
        <begin position="40"/>
        <end position="120"/>
    </location>
</feature>